<dbReference type="Pfam" id="PF25944">
    <property type="entry name" value="Beta-barrel_RND"/>
    <property type="match status" value="1"/>
</dbReference>
<dbReference type="Pfam" id="PF25967">
    <property type="entry name" value="RND-MFP_C"/>
    <property type="match status" value="1"/>
</dbReference>
<accession>A0ABW8G634</accession>
<dbReference type="Pfam" id="PF25917">
    <property type="entry name" value="BSH_RND"/>
    <property type="match status" value="1"/>
</dbReference>
<proteinExistence type="inferred from homology"/>
<feature type="region of interest" description="Disordered" evidence="3">
    <location>
        <begin position="359"/>
        <end position="383"/>
    </location>
</feature>
<name>A0ABW8G634_9GAMM</name>
<dbReference type="RefSeq" id="WP_400394067.1">
    <property type="nucleotide sequence ID" value="NZ_JBIXLL010000001.1"/>
</dbReference>
<evidence type="ECO:0000259" key="5">
    <source>
        <dbReference type="Pfam" id="PF25917"/>
    </source>
</evidence>
<dbReference type="Gene3D" id="2.40.50.100">
    <property type="match status" value="1"/>
</dbReference>
<evidence type="ECO:0000313" key="9">
    <source>
        <dbReference type="Proteomes" id="UP001617689"/>
    </source>
</evidence>
<dbReference type="Proteomes" id="UP001617689">
    <property type="component" value="Unassembled WGS sequence"/>
</dbReference>
<evidence type="ECO:0000256" key="1">
    <source>
        <dbReference type="ARBA" id="ARBA00004519"/>
    </source>
</evidence>
<dbReference type="PANTHER" id="PTHR30158">
    <property type="entry name" value="ACRA/E-RELATED COMPONENT OF DRUG EFFLUX TRANSPORTER"/>
    <property type="match status" value="1"/>
</dbReference>
<dbReference type="InterPro" id="IPR058624">
    <property type="entry name" value="MdtA-like_HH"/>
</dbReference>
<feature type="compositionally biased region" description="Low complexity" evidence="3">
    <location>
        <begin position="368"/>
        <end position="383"/>
    </location>
</feature>
<comment type="similarity">
    <text evidence="2">Belongs to the membrane fusion protein (MFP) (TC 8.A.1) family.</text>
</comment>
<dbReference type="Gene3D" id="2.40.420.20">
    <property type="match status" value="1"/>
</dbReference>
<evidence type="ECO:0000259" key="4">
    <source>
        <dbReference type="Pfam" id="PF25876"/>
    </source>
</evidence>
<reference evidence="8 9" key="1">
    <citation type="submission" date="2024-10" db="EMBL/GenBank/DDBJ databases">
        <authorList>
            <person name="Lu C.-H."/>
        </authorList>
    </citation>
    <scope>NUCLEOTIDE SEQUENCE [LARGE SCALE GENOMIC DNA]</scope>
    <source>
        <strain evidence="8 9">22ZTDG03-2</strain>
    </source>
</reference>
<dbReference type="NCBIfam" id="TIGR01730">
    <property type="entry name" value="RND_mfp"/>
    <property type="match status" value="1"/>
</dbReference>
<keyword evidence="9" id="KW-1185">Reference proteome</keyword>
<feature type="domain" description="Multidrug resistance protein MdtA-like C-terminal permuted SH3" evidence="7">
    <location>
        <begin position="299"/>
        <end position="361"/>
    </location>
</feature>
<dbReference type="InterPro" id="IPR058627">
    <property type="entry name" value="MdtA-like_C"/>
</dbReference>
<feature type="domain" description="Multidrug resistance protein MdtA-like beta-barrel" evidence="6">
    <location>
        <begin position="206"/>
        <end position="295"/>
    </location>
</feature>
<dbReference type="SUPFAM" id="SSF111369">
    <property type="entry name" value="HlyD-like secretion proteins"/>
    <property type="match status" value="1"/>
</dbReference>
<dbReference type="PROSITE" id="PS51257">
    <property type="entry name" value="PROKAR_LIPOPROTEIN"/>
    <property type="match status" value="1"/>
</dbReference>
<sequence>MLNKPNPVLLAPAGQTKRLPVMLTSAVACLMLVACKEEPTPAAPTSTEVVVEEVKTQSLALASEFPGRTVAFQSSQVRPQIGGILKQRLFTEGADVKSGQVLYKVDPAPYEAALESAQADVLAARPKAQRYRELLKLDAVSRQEADDATSELRRGEAAVRTARINLDNTRIKAPISGRISTSNYTAGALVSAEQSEALATINQLDPVYVDIVQPSAQWLALRRQIDAGQVVTTDGKPQVRLTLEDGIAYDKPGTLEVVEAAVQETTGNVKLRAVFPNPDNLLLPGMYVRARLSMATNQQAILIPQQAVSRNGKGEALVLLVGQDSKVEQRIVRTGQAAGDRWVVTAGLKAGEKIIVEGGQRTRPGQNVTAVPPAAPKATPQAK</sequence>
<dbReference type="Gene3D" id="1.10.287.470">
    <property type="entry name" value="Helix hairpin bin"/>
    <property type="match status" value="1"/>
</dbReference>
<dbReference type="InterPro" id="IPR058625">
    <property type="entry name" value="MdtA-like_BSH"/>
</dbReference>
<feature type="domain" description="Multidrug resistance protein MdtA-like alpha-helical hairpin" evidence="4">
    <location>
        <begin position="108"/>
        <end position="168"/>
    </location>
</feature>
<dbReference type="EMBL" id="JBIXLL010000001">
    <property type="protein sequence ID" value="MFJ5428062.1"/>
    <property type="molecule type" value="Genomic_DNA"/>
</dbReference>
<dbReference type="InterPro" id="IPR006143">
    <property type="entry name" value="RND_pump_MFP"/>
</dbReference>
<gene>
    <name evidence="8" type="ORF">ACIPUP_02725</name>
</gene>
<dbReference type="Pfam" id="PF25876">
    <property type="entry name" value="HH_MFP_RND"/>
    <property type="match status" value="1"/>
</dbReference>
<organism evidence="8 9">
    <name type="scientific">Pectobacterium actinidiae</name>
    <dbReference type="NCBI Taxonomy" id="1507808"/>
    <lineage>
        <taxon>Bacteria</taxon>
        <taxon>Pseudomonadati</taxon>
        <taxon>Pseudomonadota</taxon>
        <taxon>Gammaproteobacteria</taxon>
        <taxon>Enterobacterales</taxon>
        <taxon>Pectobacteriaceae</taxon>
        <taxon>Pectobacterium</taxon>
    </lineage>
</organism>
<protein>
    <submittedName>
        <fullName evidence="8">Efflux RND transporter periplasmic adaptor subunit</fullName>
    </submittedName>
</protein>
<evidence type="ECO:0000259" key="6">
    <source>
        <dbReference type="Pfam" id="PF25944"/>
    </source>
</evidence>
<dbReference type="Gene3D" id="2.40.30.170">
    <property type="match status" value="1"/>
</dbReference>
<evidence type="ECO:0000256" key="2">
    <source>
        <dbReference type="ARBA" id="ARBA00009477"/>
    </source>
</evidence>
<dbReference type="InterPro" id="IPR058626">
    <property type="entry name" value="MdtA-like_b-barrel"/>
</dbReference>
<evidence type="ECO:0000256" key="3">
    <source>
        <dbReference type="SAM" id="MobiDB-lite"/>
    </source>
</evidence>
<dbReference type="PANTHER" id="PTHR30158:SF3">
    <property type="entry name" value="MULTIDRUG EFFLUX PUMP SUBUNIT ACRA-RELATED"/>
    <property type="match status" value="1"/>
</dbReference>
<evidence type="ECO:0000259" key="7">
    <source>
        <dbReference type="Pfam" id="PF25967"/>
    </source>
</evidence>
<comment type="caution">
    <text evidence="8">The sequence shown here is derived from an EMBL/GenBank/DDBJ whole genome shotgun (WGS) entry which is preliminary data.</text>
</comment>
<comment type="subcellular location">
    <subcellularLocation>
        <location evidence="1">Cell inner membrane</location>
        <topology evidence="1">Lipid-anchor</topology>
    </subcellularLocation>
</comment>
<feature type="domain" description="Multidrug resistance protein MdtA-like barrel-sandwich hybrid" evidence="5">
    <location>
        <begin position="76"/>
        <end position="201"/>
    </location>
</feature>
<evidence type="ECO:0000313" key="8">
    <source>
        <dbReference type="EMBL" id="MFJ5428062.1"/>
    </source>
</evidence>